<sequence length="660" mass="71069">MDEKRTVIALAGNPNVGKSTIFNGLTGLRQKTGNWAGVTVAAAAGVFSADGHSYLLVDLPGIYSLDSRSGEEEVARDFLCSGLAQTAVVVCDATCLERGLYLLKQIVSLDYVKDSGMPVILCVNLWDEARRKGIEIDFSLLQDVLQIPVVPICARSRKDLNTLKQLIRESDGGHFSYDCLDFFPKQLAKEAVLWPQSNYRRREEVLDRLLTGRFSGVLIMLLLLFGIFWISMAGANWPSAILWNLLFSAEEKLAALLDVLGASPASVDCLVHGVYRVLAWVISVMLPPMAIFFPLFTLLEDLGYLPRAAFNMDRAFEKCRACGKQCLTMAMGLGCNAAGVIGCRIIDSPRERLIAILTNAFVPCNGRLPTLFTMISLFFILAGSKILPGASVENAAQTADDLSAAGSGLSAAADTAASAAFLSSLAAALMLTAVLVLGVLMTLTVSWILSHTLLRGVPSAFTLELPPYRRPQIGKILVRSVFDRTLFVLGRAAAVAAPAGLIIWLLANISFTGPTAGWFSAAGPHAPSLLSTFTGFLDPLGRLMGLDGVILAAFILGFPANEIVLPIILMAYLQTGRLVQMEEVSALSSVFLQHGWTAITPICLMIFCLFHWPCSTTCLTIHKETGSFKWTAAAMALPTAAGIILCVTANGLFRLFTAVF</sequence>
<reference evidence="3" key="2">
    <citation type="submission" date="2021-04" db="EMBL/GenBank/DDBJ databases">
        <authorList>
            <person name="Gilroy R."/>
        </authorList>
    </citation>
    <scope>NUCLEOTIDE SEQUENCE</scope>
    <source>
        <strain evidence="3">CHK183-5548</strain>
    </source>
</reference>
<evidence type="ECO:0000256" key="1">
    <source>
        <dbReference type="SAM" id="Phobius"/>
    </source>
</evidence>
<dbReference type="Pfam" id="PF07670">
    <property type="entry name" value="Gate"/>
    <property type="match status" value="2"/>
</dbReference>
<evidence type="ECO:0000259" key="2">
    <source>
        <dbReference type="PROSITE" id="PS51711"/>
    </source>
</evidence>
<feature type="transmembrane region" description="Helical" evidence="1">
    <location>
        <begin position="632"/>
        <end position="653"/>
    </location>
</feature>
<dbReference type="SUPFAM" id="SSF52540">
    <property type="entry name" value="P-loop containing nucleoside triphosphate hydrolases"/>
    <property type="match status" value="1"/>
</dbReference>
<feature type="transmembrane region" description="Helical" evidence="1">
    <location>
        <begin position="368"/>
        <end position="387"/>
    </location>
</feature>
<reference evidence="3" key="1">
    <citation type="journal article" date="2021" name="PeerJ">
        <title>Extensive microbial diversity within the chicken gut microbiome revealed by metagenomics and culture.</title>
        <authorList>
            <person name="Gilroy R."/>
            <person name="Ravi A."/>
            <person name="Getino M."/>
            <person name="Pursley I."/>
            <person name="Horton D.L."/>
            <person name="Alikhan N.F."/>
            <person name="Baker D."/>
            <person name="Gharbi K."/>
            <person name="Hall N."/>
            <person name="Watson M."/>
            <person name="Adriaenssens E.M."/>
            <person name="Foster-Nyarko E."/>
            <person name="Jarju S."/>
            <person name="Secka A."/>
            <person name="Antonio M."/>
            <person name="Oren A."/>
            <person name="Chaudhuri R.R."/>
            <person name="La Ragione R."/>
            <person name="Hildebrand F."/>
            <person name="Pallen M.J."/>
        </authorList>
    </citation>
    <scope>NUCLEOTIDE SEQUENCE</scope>
    <source>
        <strain evidence="3">CHK183-5548</strain>
    </source>
</reference>
<dbReference type="PROSITE" id="PS51711">
    <property type="entry name" value="G_FEOB"/>
    <property type="match status" value="1"/>
</dbReference>
<dbReference type="CDD" id="cd01879">
    <property type="entry name" value="FeoB"/>
    <property type="match status" value="1"/>
</dbReference>
<protein>
    <submittedName>
        <fullName evidence="3">Ferrous iron transporter B</fullName>
    </submittedName>
</protein>
<name>A0A9D2T6P5_9FIRM</name>
<dbReference type="Proteomes" id="UP000823883">
    <property type="component" value="Unassembled WGS sequence"/>
</dbReference>
<dbReference type="AlphaFoldDB" id="A0A9D2T6P5"/>
<dbReference type="InterPro" id="IPR011640">
    <property type="entry name" value="Fe2_transport_prot_B_C"/>
</dbReference>
<feature type="transmembrane region" description="Helical" evidence="1">
    <location>
        <begin position="549"/>
        <end position="573"/>
    </location>
</feature>
<dbReference type="GO" id="GO:0005525">
    <property type="term" value="F:GTP binding"/>
    <property type="evidence" value="ECO:0007669"/>
    <property type="project" value="InterPro"/>
</dbReference>
<keyword evidence="1" id="KW-1133">Transmembrane helix</keyword>
<feature type="domain" description="FeoB-type G" evidence="2">
    <location>
        <begin position="5"/>
        <end position="173"/>
    </location>
</feature>
<keyword evidence="1" id="KW-0472">Membrane</keyword>
<evidence type="ECO:0000313" key="4">
    <source>
        <dbReference type="Proteomes" id="UP000823883"/>
    </source>
</evidence>
<gene>
    <name evidence="3" type="ORF">IAA04_10765</name>
</gene>
<feature type="transmembrane region" description="Helical" evidence="1">
    <location>
        <begin position="593"/>
        <end position="612"/>
    </location>
</feature>
<dbReference type="PANTHER" id="PTHR43185">
    <property type="entry name" value="FERROUS IRON TRANSPORT PROTEIN B"/>
    <property type="match status" value="1"/>
</dbReference>
<dbReference type="InterPro" id="IPR006073">
    <property type="entry name" value="GTP-bd"/>
</dbReference>
<dbReference type="InterPro" id="IPR027417">
    <property type="entry name" value="P-loop_NTPase"/>
</dbReference>
<dbReference type="InterPro" id="IPR030389">
    <property type="entry name" value="G_FEOB_dom"/>
</dbReference>
<dbReference type="EMBL" id="DWWL01000070">
    <property type="protein sequence ID" value="HJC48522.1"/>
    <property type="molecule type" value="Genomic_DNA"/>
</dbReference>
<dbReference type="Gene3D" id="3.40.50.300">
    <property type="entry name" value="P-loop containing nucleotide triphosphate hydrolases"/>
    <property type="match status" value="1"/>
</dbReference>
<dbReference type="InterPro" id="IPR050860">
    <property type="entry name" value="FeoB_GTPase"/>
</dbReference>
<organism evidence="3 4">
    <name type="scientific">Candidatus Lachnoclostridium pullistercoris</name>
    <dbReference type="NCBI Taxonomy" id="2838632"/>
    <lineage>
        <taxon>Bacteria</taxon>
        <taxon>Bacillati</taxon>
        <taxon>Bacillota</taxon>
        <taxon>Clostridia</taxon>
        <taxon>Lachnospirales</taxon>
        <taxon>Lachnospiraceae</taxon>
    </lineage>
</organism>
<dbReference type="GO" id="GO:0005886">
    <property type="term" value="C:plasma membrane"/>
    <property type="evidence" value="ECO:0007669"/>
    <property type="project" value="TreeGrafter"/>
</dbReference>
<evidence type="ECO:0000313" key="3">
    <source>
        <dbReference type="EMBL" id="HJC48522.1"/>
    </source>
</evidence>
<feature type="transmembrane region" description="Helical" evidence="1">
    <location>
        <begin position="485"/>
        <end position="506"/>
    </location>
</feature>
<feature type="transmembrane region" description="Helical" evidence="1">
    <location>
        <begin position="277"/>
        <end position="299"/>
    </location>
</feature>
<dbReference type="PANTHER" id="PTHR43185:SF1">
    <property type="entry name" value="FE(2+) TRANSPORTER FEOB"/>
    <property type="match status" value="1"/>
</dbReference>
<proteinExistence type="predicted"/>
<dbReference type="PRINTS" id="PR00326">
    <property type="entry name" value="GTP1OBG"/>
</dbReference>
<feature type="transmembrane region" description="Helical" evidence="1">
    <location>
        <begin position="425"/>
        <end position="449"/>
    </location>
</feature>
<dbReference type="Pfam" id="PF02421">
    <property type="entry name" value="FeoB_N"/>
    <property type="match status" value="1"/>
</dbReference>
<dbReference type="Pfam" id="PF07664">
    <property type="entry name" value="FeoB_C"/>
    <property type="match status" value="1"/>
</dbReference>
<feature type="transmembrane region" description="Helical" evidence="1">
    <location>
        <begin position="210"/>
        <end position="230"/>
    </location>
</feature>
<keyword evidence="1" id="KW-0812">Transmembrane</keyword>
<dbReference type="GO" id="GO:0015093">
    <property type="term" value="F:ferrous iron transmembrane transporter activity"/>
    <property type="evidence" value="ECO:0007669"/>
    <property type="project" value="InterPro"/>
</dbReference>
<comment type="caution">
    <text evidence="3">The sequence shown here is derived from an EMBL/GenBank/DDBJ whole genome shotgun (WGS) entry which is preliminary data.</text>
</comment>
<dbReference type="InterPro" id="IPR011642">
    <property type="entry name" value="Gate_dom"/>
</dbReference>
<accession>A0A9D2T6P5</accession>